<comment type="subcellular location">
    <subcellularLocation>
        <location evidence="1">Nucleus</location>
    </subcellularLocation>
</comment>
<proteinExistence type="inferred from homology"/>
<dbReference type="FunFam" id="1.20.120.1110:FF:000002">
    <property type="entry name" value="Transcription initiation factor TFIID subunit 4B"/>
    <property type="match status" value="1"/>
</dbReference>
<dbReference type="InParanoid" id="F7GDN4"/>
<dbReference type="FunFam" id="1.10.20.10:FF:000015">
    <property type="entry name" value="Transcription initiation factor TFIID subunit 4B"/>
    <property type="match status" value="1"/>
</dbReference>
<name>F7GDN4_ORNAN</name>
<feature type="compositionally biased region" description="Low complexity" evidence="7">
    <location>
        <begin position="28"/>
        <end position="39"/>
    </location>
</feature>
<feature type="compositionally biased region" description="Low complexity" evidence="7">
    <location>
        <begin position="1"/>
        <end position="10"/>
    </location>
</feature>
<dbReference type="OrthoDB" id="21060at2759"/>
<evidence type="ECO:0000256" key="4">
    <source>
        <dbReference type="ARBA" id="ARBA00023015"/>
    </source>
</evidence>
<dbReference type="GO" id="GO:0006367">
    <property type="term" value="P:transcription initiation at RNA polymerase II promoter"/>
    <property type="evidence" value="ECO:0000318"/>
    <property type="project" value="GO_Central"/>
</dbReference>
<evidence type="ECO:0000256" key="1">
    <source>
        <dbReference type="ARBA" id="ARBA00004123"/>
    </source>
</evidence>
<dbReference type="GO" id="GO:0046982">
    <property type="term" value="F:protein heterodimerization activity"/>
    <property type="evidence" value="ECO:0007669"/>
    <property type="project" value="InterPro"/>
</dbReference>
<evidence type="ECO:0000259" key="8">
    <source>
        <dbReference type="PROSITE" id="PS51119"/>
    </source>
</evidence>
<dbReference type="PANTHER" id="PTHR15138">
    <property type="entry name" value="TRANSCRIPTION INITIATION FACTOR TFIID SUBUNIT 4"/>
    <property type="match status" value="1"/>
</dbReference>
<comment type="similarity">
    <text evidence="2">Belongs to the TAF4 family.</text>
</comment>
<dbReference type="GO" id="GO:0006357">
    <property type="term" value="P:regulation of transcription by RNA polymerase II"/>
    <property type="evidence" value="ECO:0007669"/>
    <property type="project" value="UniProtKB-ARBA"/>
</dbReference>
<dbReference type="Pfam" id="PF07531">
    <property type="entry name" value="TAFH"/>
    <property type="match status" value="1"/>
</dbReference>
<dbReference type="PROSITE" id="PS51119">
    <property type="entry name" value="TAFH"/>
    <property type="match status" value="1"/>
</dbReference>
<dbReference type="PANTHER" id="PTHR15138:SF17">
    <property type="entry name" value="TRANSCRIPTION INITIATION FACTOR TFIID SUBUNIT 4B"/>
    <property type="match status" value="1"/>
</dbReference>
<dbReference type="InterPro" id="IPR009072">
    <property type="entry name" value="Histone-fold"/>
</dbReference>
<dbReference type="CTD" id="6875"/>
<reference evidence="9 10" key="1">
    <citation type="journal article" date="2008" name="Nature">
        <title>Genome analysis of the platypus reveals unique signatures of evolution.</title>
        <authorList>
            <person name="Warren W.C."/>
            <person name="Hillier L.W."/>
            <person name="Marshall Graves J.A."/>
            <person name="Birney E."/>
            <person name="Ponting C.P."/>
            <person name="Grutzner F."/>
            <person name="Belov K."/>
            <person name="Miller W."/>
            <person name="Clarke L."/>
            <person name="Chinwalla A.T."/>
            <person name="Yang S.P."/>
            <person name="Heger A."/>
            <person name="Locke D.P."/>
            <person name="Miethke P."/>
            <person name="Waters P.D."/>
            <person name="Veyrunes F."/>
            <person name="Fulton L."/>
            <person name="Fulton B."/>
            <person name="Graves T."/>
            <person name="Wallis J."/>
            <person name="Puente X.S."/>
            <person name="Lopez-Otin C."/>
            <person name="Ordonez G.R."/>
            <person name="Eichler E.E."/>
            <person name="Chen L."/>
            <person name="Cheng Z."/>
            <person name="Deakin J.E."/>
            <person name="Alsop A."/>
            <person name="Thompson K."/>
            <person name="Kirby P."/>
            <person name="Papenfuss A.T."/>
            <person name="Wakefield M.J."/>
            <person name="Olender T."/>
            <person name="Lancet D."/>
            <person name="Huttley G.A."/>
            <person name="Smit A.F."/>
            <person name="Pask A."/>
            <person name="Temple-Smith P."/>
            <person name="Batzer M.A."/>
            <person name="Walker J.A."/>
            <person name="Konkel M.K."/>
            <person name="Harris R.S."/>
            <person name="Whittington C.M."/>
            <person name="Wong E.S."/>
            <person name="Gemmell N.J."/>
            <person name="Buschiazzo E."/>
            <person name="Vargas Jentzsch I.M."/>
            <person name="Merkel A."/>
            <person name="Schmitz J."/>
            <person name="Zemann A."/>
            <person name="Churakov G."/>
            <person name="Kriegs J.O."/>
            <person name="Brosius J."/>
            <person name="Murchison E.P."/>
            <person name="Sachidanandam R."/>
            <person name="Smith C."/>
            <person name="Hannon G.J."/>
            <person name="Tsend-Ayush E."/>
            <person name="McMillan D."/>
            <person name="Attenborough R."/>
            <person name="Rens W."/>
            <person name="Ferguson-Smith M."/>
            <person name="Lefevre C.M."/>
            <person name="Sharp J.A."/>
            <person name="Nicholas K.R."/>
            <person name="Ray D.A."/>
            <person name="Kube M."/>
            <person name="Reinhardt R."/>
            <person name="Pringle T.H."/>
            <person name="Taylor J."/>
            <person name="Jones R.C."/>
            <person name="Nixon B."/>
            <person name="Dacheux J.L."/>
            <person name="Niwa H."/>
            <person name="Sekita Y."/>
            <person name="Huang X."/>
            <person name="Stark A."/>
            <person name="Kheradpour P."/>
            <person name="Kellis M."/>
            <person name="Flicek P."/>
            <person name="Chen Y."/>
            <person name="Webber C."/>
            <person name="Hardison R."/>
            <person name="Nelson J."/>
            <person name="Hallsworth-Pepin K."/>
            <person name="Delehaunty K."/>
            <person name="Markovic C."/>
            <person name="Minx P."/>
            <person name="Feng Y."/>
            <person name="Kremitzki C."/>
            <person name="Mitreva M."/>
            <person name="Glasscock J."/>
            <person name="Wylie T."/>
            <person name="Wohldmann P."/>
            <person name="Thiru P."/>
            <person name="Nhan M.N."/>
            <person name="Pohl C.S."/>
            <person name="Smith S.M."/>
            <person name="Hou S."/>
            <person name="Nefedov M."/>
            <person name="de Jong P.J."/>
            <person name="Renfree M.B."/>
            <person name="Mardis E.R."/>
            <person name="Wilson R.K."/>
        </authorList>
    </citation>
    <scope>NUCLEOTIDE SEQUENCE [LARGE SCALE GENOMIC DNA]</scope>
    <source>
        <strain evidence="9 10">Glennie</strain>
    </source>
</reference>
<gene>
    <name evidence="9" type="primary">TAF4B</name>
</gene>
<dbReference type="RefSeq" id="XP_028925783.1">
    <property type="nucleotide sequence ID" value="XM_029069950.2"/>
</dbReference>
<organism evidence="9 10">
    <name type="scientific">Ornithorhynchus anatinus</name>
    <name type="common">Duckbill platypus</name>
    <dbReference type="NCBI Taxonomy" id="9258"/>
    <lineage>
        <taxon>Eukaryota</taxon>
        <taxon>Metazoa</taxon>
        <taxon>Chordata</taxon>
        <taxon>Craniata</taxon>
        <taxon>Vertebrata</taxon>
        <taxon>Euteleostomi</taxon>
        <taxon>Mammalia</taxon>
        <taxon>Monotremata</taxon>
        <taxon>Ornithorhynchidae</taxon>
        <taxon>Ornithorhynchus</taxon>
    </lineage>
</organism>
<dbReference type="AlphaFoldDB" id="F7GDN4"/>
<dbReference type="Bgee" id="ENSOANG00000009062">
    <property type="expression patterns" value="Expressed in fibroblast and 6 other cell types or tissues"/>
</dbReference>
<dbReference type="OMA" id="NKQVTPR"/>
<dbReference type="GeneTree" id="ENSGT00390000011620"/>
<reference evidence="9" key="3">
    <citation type="submission" date="2025-09" db="UniProtKB">
        <authorList>
            <consortium name="Ensembl"/>
        </authorList>
    </citation>
    <scope>IDENTIFICATION</scope>
    <source>
        <strain evidence="9">Glennie</strain>
    </source>
</reference>
<keyword evidence="3" id="KW-0597">Phosphoprotein</keyword>
<dbReference type="GO" id="GO:0005669">
    <property type="term" value="C:transcription factor TFIID complex"/>
    <property type="evidence" value="ECO:0000318"/>
    <property type="project" value="GO_Central"/>
</dbReference>
<dbReference type="GO" id="GO:0003677">
    <property type="term" value="F:DNA binding"/>
    <property type="evidence" value="ECO:0000318"/>
    <property type="project" value="GO_Central"/>
</dbReference>
<dbReference type="GeneID" id="100681291"/>
<dbReference type="Gene3D" id="1.20.120.1110">
    <property type="entry name" value="TAFH/NHR1 domain"/>
    <property type="match status" value="1"/>
</dbReference>
<dbReference type="Ensembl" id="ENSOANT00000014433.3">
    <property type="protein sequence ID" value="ENSOANP00000014430.3"/>
    <property type="gene ID" value="ENSOANG00000009062.3"/>
</dbReference>
<keyword evidence="10" id="KW-1185">Reference proteome</keyword>
<keyword evidence="6" id="KW-0539">Nucleus</keyword>
<evidence type="ECO:0000256" key="7">
    <source>
        <dbReference type="SAM" id="MobiDB-lite"/>
    </source>
</evidence>
<dbReference type="InterPro" id="IPR037249">
    <property type="entry name" value="TAFH/NHR1_dom_sf"/>
</dbReference>
<dbReference type="eggNOG" id="KOG2341">
    <property type="taxonomic scope" value="Eukaryota"/>
</dbReference>
<dbReference type="HOGENOM" id="CLU_010576_2_0_1"/>
<dbReference type="SUPFAM" id="SSF47113">
    <property type="entry name" value="Histone-fold"/>
    <property type="match status" value="1"/>
</dbReference>
<evidence type="ECO:0000256" key="3">
    <source>
        <dbReference type="ARBA" id="ARBA00022553"/>
    </source>
</evidence>
<dbReference type="CDD" id="cd08045">
    <property type="entry name" value="HFD_TAF4"/>
    <property type="match status" value="1"/>
</dbReference>
<dbReference type="Pfam" id="PF05236">
    <property type="entry name" value="TAF4"/>
    <property type="match status" value="1"/>
</dbReference>
<evidence type="ECO:0000256" key="6">
    <source>
        <dbReference type="ARBA" id="ARBA00023242"/>
    </source>
</evidence>
<feature type="domain" description="TAFH" evidence="8">
    <location>
        <begin position="197"/>
        <end position="294"/>
    </location>
</feature>
<dbReference type="Gene3D" id="1.10.20.10">
    <property type="entry name" value="Histone, subunit A"/>
    <property type="match status" value="1"/>
</dbReference>
<dbReference type="FunCoup" id="F7GDN4">
    <property type="interactions" value="2226"/>
</dbReference>
<evidence type="ECO:0000313" key="10">
    <source>
        <dbReference type="Proteomes" id="UP000002279"/>
    </source>
</evidence>
<evidence type="ECO:0000256" key="5">
    <source>
        <dbReference type="ARBA" id="ARBA00023163"/>
    </source>
</evidence>
<reference evidence="9" key="2">
    <citation type="submission" date="2025-08" db="UniProtKB">
        <authorList>
            <consortium name="Ensembl"/>
        </authorList>
    </citation>
    <scope>IDENTIFICATION</scope>
    <source>
        <strain evidence="9">Glennie</strain>
    </source>
</reference>
<dbReference type="Proteomes" id="UP000002279">
    <property type="component" value="Chromosome 7"/>
</dbReference>
<keyword evidence="4" id="KW-0805">Transcription regulation</keyword>
<dbReference type="InterPro" id="IPR045144">
    <property type="entry name" value="TAF4"/>
</dbReference>
<dbReference type="STRING" id="9258.ENSOANP00000014430"/>
<feature type="region of interest" description="Disordered" evidence="7">
    <location>
        <begin position="1"/>
        <end position="39"/>
    </location>
</feature>
<accession>F7GDN4</accession>
<dbReference type="KEGG" id="oaa:100681291"/>
<keyword evidence="5" id="KW-0804">Transcription</keyword>
<dbReference type="SMART" id="SM00549">
    <property type="entry name" value="TAFH"/>
    <property type="match status" value="1"/>
</dbReference>
<dbReference type="InterPro" id="IPR003894">
    <property type="entry name" value="TAFH_NHR1"/>
</dbReference>
<protein>
    <submittedName>
        <fullName evidence="9">TATA-box binding protein associated factor 4b</fullName>
    </submittedName>
</protein>
<evidence type="ECO:0000313" key="9">
    <source>
        <dbReference type="Ensembl" id="ENSOANP00000014430.3"/>
    </source>
</evidence>
<dbReference type="SUPFAM" id="SSF158553">
    <property type="entry name" value="TAFH domain-like"/>
    <property type="match status" value="1"/>
</dbReference>
<sequence>MSSSSSSSSSPANGTLRTPAAAGRALPTTITSSITSTTTSTTTIQLPANFHIPPGTVLIRSNNGQLMLVTQQALTRAETPSPLNGRLAATTGTAPVRLCAVQNSGTQLIKKVAAPIRTVTPLGSAETPAVQKPSAVQPVATPKSVVSVTPVTPLSTVAPLKSSAPGVTPVPSALPAANALKADIPGAAPTDFSTEMLENVKKCKNFLAMLIKLACSGVQSPEMGQNVKNLVQNLLEAKIEPEEFTKELYIELKSSPQPHLAPFLKKSMMALRQLMPNCESFIQQCAQQPTHLAVSTGAQTMVSPAPPVTPRQSEKTAVVSGVDPRGPASLQAARPGAASQGTVAVPASLQPVRPGVTTVMAPSLQPGKPAVSSGAVPSTTGSLQPVRTAMVSGTATPPVTVSLQPLKPVAAPGSVTPATLALQPVRPIGASGMATPMTLSLQTLRPVVASGTGPSPVTVSVPPVKPVVASGTATPSVTISLPPVKPVVASGMATPPVTISLPPVKPMVASGMATAPANMSLQPAKPLVASGTASSPGTASVPPVKSMVASGTAIPPVTVSLQPVKPMVASGTATPPMTVSVQSVKPVAASGMTASPMIVPLQPMKPVVASGMAPPPPSTVSLQPVRPLVASGMAAPPLTTVSLQTVRPVVTSGTAASPATLSLQPLKPAIAPGTAAPPTTVSLQPVRPAVAPGTAVPPTTVSLQPVKLGATPQVATTDPSKPVLGAPIRIRLAQPNCLLAQPAATPQTVKVKQLVVHPPAAGPVKPVATAPNSSVLTVQKSGQKRVPLNTLIQTNQFPAASILKQITLPGNKILSLHASPMPKNKIKENGTASFSYEDDINDVTSMAGVNLSEENACILATNAKLVGTLVRSCKEEPFLLPAILQKRILDTGRRHDITELSSEVVNLISLATQERLRSLLEKLTVIAQHRMTSYKESEKYTLANDTRSQLRFLEKLDHLEKQRKDEEEREMLFRAAKSRSNKEDPEQLRLKQKAKEFQQMALAQMQQRDANITALAAIGPRKKRPLSSSIGPGSECSNGTMLSSGLSGGTVVKHLHRPRVTRVCLRDLIFCMEQEKETKHSLALYQALLK</sequence>
<evidence type="ECO:0000256" key="2">
    <source>
        <dbReference type="ARBA" id="ARBA00006178"/>
    </source>
</evidence>
<dbReference type="InterPro" id="IPR007900">
    <property type="entry name" value="TAF4_C"/>
</dbReference>